<feature type="non-terminal residue" evidence="1">
    <location>
        <position position="68"/>
    </location>
</feature>
<sequence>MTRRVALLFYKRMVFCKNVKIRRQLGDSRRKHYVDRVSIPGTTVMSDKWQAYRTVPSSACRKQQRKGI</sequence>
<protein>
    <recommendedName>
        <fullName evidence="2">ISXO2-like transposase domain-containing protein</fullName>
    </recommendedName>
</protein>
<organism evidence="1">
    <name type="scientific">Arion vulgaris</name>
    <dbReference type="NCBI Taxonomy" id="1028688"/>
    <lineage>
        <taxon>Eukaryota</taxon>
        <taxon>Metazoa</taxon>
        <taxon>Spiralia</taxon>
        <taxon>Lophotrochozoa</taxon>
        <taxon>Mollusca</taxon>
        <taxon>Gastropoda</taxon>
        <taxon>Heterobranchia</taxon>
        <taxon>Euthyneura</taxon>
        <taxon>Panpulmonata</taxon>
        <taxon>Eupulmonata</taxon>
        <taxon>Stylommatophora</taxon>
        <taxon>Helicina</taxon>
        <taxon>Arionoidea</taxon>
        <taxon>Arionidae</taxon>
        <taxon>Arion</taxon>
    </lineage>
</organism>
<reference evidence="1" key="1">
    <citation type="submission" date="2014-12" db="EMBL/GenBank/DDBJ databases">
        <title>Insight into the proteome of Arion vulgaris.</title>
        <authorList>
            <person name="Aradska J."/>
            <person name="Bulat T."/>
            <person name="Smidak R."/>
            <person name="Sarate P."/>
            <person name="Gangsoo J."/>
            <person name="Sialana F."/>
            <person name="Bilban M."/>
            <person name="Lubec G."/>
        </authorList>
    </citation>
    <scope>NUCLEOTIDE SEQUENCE</scope>
    <source>
        <tissue evidence="1">Skin</tissue>
    </source>
</reference>
<evidence type="ECO:0008006" key="2">
    <source>
        <dbReference type="Google" id="ProtNLM"/>
    </source>
</evidence>
<name>A0A0B7ATY3_9EUPU</name>
<gene>
    <name evidence="1" type="primary">ORF142850</name>
</gene>
<dbReference type="AlphaFoldDB" id="A0A0B7ATY3"/>
<proteinExistence type="predicted"/>
<accession>A0A0B7ATY3</accession>
<evidence type="ECO:0000313" key="1">
    <source>
        <dbReference type="EMBL" id="CEK84484.1"/>
    </source>
</evidence>
<dbReference type="EMBL" id="HACG01037619">
    <property type="protein sequence ID" value="CEK84484.1"/>
    <property type="molecule type" value="Transcribed_RNA"/>
</dbReference>